<proteinExistence type="predicted"/>
<reference evidence="1 2" key="1">
    <citation type="journal article" date="2010" name="Nat. Biotechnol.">
        <title>Genome sequence of the model mushroom Schizophyllum commune.</title>
        <authorList>
            <person name="Ohm R.A."/>
            <person name="de Jong J.F."/>
            <person name="Lugones L.G."/>
            <person name="Aerts A."/>
            <person name="Kothe E."/>
            <person name="Stajich J.E."/>
            <person name="de Vries R.P."/>
            <person name="Record E."/>
            <person name="Levasseur A."/>
            <person name="Baker S.E."/>
            <person name="Bartholomew K.A."/>
            <person name="Coutinho P.M."/>
            <person name="Erdmann S."/>
            <person name="Fowler T.J."/>
            <person name="Gathman A.C."/>
            <person name="Lombard V."/>
            <person name="Henrissat B."/>
            <person name="Knabe N."/>
            <person name="Kuees U."/>
            <person name="Lilly W.W."/>
            <person name="Lindquist E."/>
            <person name="Lucas S."/>
            <person name="Magnuson J.K."/>
            <person name="Piumi F."/>
            <person name="Raudaskoski M."/>
            <person name="Salamov A."/>
            <person name="Schmutz J."/>
            <person name="Schwarze F.W.M.R."/>
            <person name="vanKuyk P.A."/>
            <person name="Horton J.S."/>
            <person name="Grigoriev I.V."/>
            <person name="Woesten H.A.B."/>
        </authorList>
    </citation>
    <scope>NUCLEOTIDE SEQUENCE [LARGE SCALE GENOMIC DNA]</scope>
    <source>
        <strain evidence="2">H4-8 / FGSC 9210</strain>
    </source>
</reference>
<dbReference type="GeneID" id="9596519"/>
<dbReference type="Proteomes" id="UP000007431">
    <property type="component" value="Unassembled WGS sequence"/>
</dbReference>
<keyword evidence="2" id="KW-1185">Reference proteome</keyword>
<dbReference type="GO" id="GO:1990116">
    <property type="term" value="P:ribosome-associated ubiquitin-dependent protein catabolic process"/>
    <property type="evidence" value="ECO:0007669"/>
    <property type="project" value="TreeGrafter"/>
</dbReference>
<gene>
    <name evidence="1" type="ORF">SCHCODRAFT_86270</name>
</gene>
<protein>
    <submittedName>
        <fullName evidence="1">Uncharacterized protein</fullName>
    </submittedName>
</protein>
<dbReference type="GO" id="GO:1990112">
    <property type="term" value="C:RQC complex"/>
    <property type="evidence" value="ECO:0007669"/>
    <property type="project" value="TreeGrafter"/>
</dbReference>
<dbReference type="PANTHER" id="PTHR22684:SF0">
    <property type="entry name" value="RIBOSOME QUALITY CONTROL COMPLEX SUBUNIT TCF25"/>
    <property type="match status" value="1"/>
</dbReference>
<dbReference type="OrthoDB" id="205993at2759"/>
<dbReference type="RefSeq" id="XP_003026144.1">
    <property type="nucleotide sequence ID" value="XM_003026098.1"/>
</dbReference>
<dbReference type="InterPro" id="IPR006994">
    <property type="entry name" value="TCF25/Rqc1"/>
</dbReference>
<dbReference type="KEGG" id="scm:SCHCO_086270"/>
<dbReference type="InParanoid" id="D8QLD7"/>
<dbReference type="VEuPathDB" id="FungiDB:SCHCODRAFT_086270"/>
<dbReference type="EMBL" id="GL377318">
    <property type="protein sequence ID" value="EFI91241.1"/>
    <property type="molecule type" value="Genomic_DNA"/>
</dbReference>
<evidence type="ECO:0000313" key="1">
    <source>
        <dbReference type="EMBL" id="EFI91241.1"/>
    </source>
</evidence>
<evidence type="ECO:0000313" key="2">
    <source>
        <dbReference type="Proteomes" id="UP000007431"/>
    </source>
</evidence>
<dbReference type="GO" id="GO:0072344">
    <property type="term" value="P:rescue of stalled ribosome"/>
    <property type="evidence" value="ECO:0007669"/>
    <property type="project" value="TreeGrafter"/>
</dbReference>
<dbReference type="STRING" id="578458.D8QLD7"/>
<dbReference type="eggNOG" id="KOG2422">
    <property type="taxonomic scope" value="Eukaryota"/>
</dbReference>
<organism evidence="2">
    <name type="scientific">Schizophyllum commune (strain H4-8 / FGSC 9210)</name>
    <name type="common">Split gill fungus</name>
    <dbReference type="NCBI Taxonomy" id="578458"/>
    <lineage>
        <taxon>Eukaryota</taxon>
        <taxon>Fungi</taxon>
        <taxon>Dikarya</taxon>
        <taxon>Basidiomycota</taxon>
        <taxon>Agaricomycotina</taxon>
        <taxon>Agaricomycetes</taxon>
        <taxon>Agaricomycetidae</taxon>
        <taxon>Agaricales</taxon>
        <taxon>Schizophyllaceae</taxon>
        <taxon>Schizophyllum</taxon>
    </lineage>
</organism>
<dbReference type="HOGENOM" id="CLU_089039_0_0_1"/>
<dbReference type="AlphaFoldDB" id="D8QLD7"/>
<name>D8QLD7_SCHCM</name>
<accession>D8QLD7</accession>
<dbReference type="Pfam" id="PF04910">
    <property type="entry name" value="Tcf25"/>
    <property type="match status" value="1"/>
</dbReference>
<dbReference type="PANTHER" id="PTHR22684">
    <property type="entry name" value="NULP1-RELATED"/>
    <property type="match status" value="1"/>
</dbReference>
<sequence length="273" mass="31542">MRVVMAGDPEGFYNLLHRLCWHADTLLQLSELYRHREEHATAVDFVDRALFTYERAMLGAFNLTSGVNRLDFDHVETRPFFLAVHRQVADLQRRGCFRTSFEFARLLYALDPWNDPHGALLHLDFLPFKAHQTEWLLSVWDVFASWKKQEPDKLVKRMDPTLLPGWSYSRALALFIKEKGEKSKNHDESTAALVDAVKAFPPVVSLLADKLEVSLPESLRSHRIFRIETDARYVCWALSCITDEHVQPPFRPRCDHAPTLPPIRAARLLRLAG</sequence>